<evidence type="ECO:0000313" key="1">
    <source>
        <dbReference type="EMBL" id="MFC7068100.1"/>
    </source>
</evidence>
<sequence length="118" mass="13662">MSKSSPNQGVFTHIKGELAWTIAEHRSPSEAITLTRHLTGADEGRYELLGLVNECEVALYWDYFWNHVVAAGFDVDGVDDLARDAPEEIRYAGREDYFAEVDLEDWDWIHPRHQWRAE</sequence>
<dbReference type="AlphaFoldDB" id="A0ABD5W6P2"/>
<dbReference type="RefSeq" id="WP_284031765.1">
    <property type="nucleotide sequence ID" value="NZ_CP126154.1"/>
</dbReference>
<gene>
    <name evidence="1" type="ORF">ACFQL9_00465</name>
</gene>
<proteinExistence type="predicted"/>
<reference evidence="1 2" key="1">
    <citation type="journal article" date="2019" name="Int. J. Syst. Evol. Microbiol.">
        <title>The Global Catalogue of Microorganisms (GCM) 10K type strain sequencing project: providing services to taxonomists for standard genome sequencing and annotation.</title>
        <authorList>
            <consortium name="The Broad Institute Genomics Platform"/>
            <consortium name="The Broad Institute Genome Sequencing Center for Infectious Disease"/>
            <person name="Wu L."/>
            <person name="Ma J."/>
        </authorList>
    </citation>
    <scope>NUCLEOTIDE SEQUENCE [LARGE SCALE GENOMIC DNA]</scope>
    <source>
        <strain evidence="1 2">DT31</strain>
    </source>
</reference>
<keyword evidence="2" id="KW-1185">Reference proteome</keyword>
<organism evidence="1 2">
    <name type="scientific">Halobaculum lipolyticum</name>
    <dbReference type="NCBI Taxonomy" id="3032001"/>
    <lineage>
        <taxon>Archaea</taxon>
        <taxon>Methanobacteriati</taxon>
        <taxon>Methanobacteriota</taxon>
        <taxon>Stenosarchaea group</taxon>
        <taxon>Halobacteria</taxon>
        <taxon>Halobacteriales</taxon>
        <taxon>Haloferacaceae</taxon>
        <taxon>Halobaculum</taxon>
    </lineage>
</organism>
<evidence type="ECO:0000313" key="2">
    <source>
        <dbReference type="Proteomes" id="UP001596461"/>
    </source>
</evidence>
<comment type="caution">
    <text evidence="1">The sequence shown here is derived from an EMBL/GenBank/DDBJ whole genome shotgun (WGS) entry which is preliminary data.</text>
</comment>
<dbReference type="GeneID" id="81126723"/>
<dbReference type="Proteomes" id="UP001596461">
    <property type="component" value="Unassembled WGS sequence"/>
</dbReference>
<name>A0ABD5W6P2_9EURY</name>
<dbReference type="EMBL" id="JBHTAH010000001">
    <property type="protein sequence ID" value="MFC7068100.1"/>
    <property type="molecule type" value="Genomic_DNA"/>
</dbReference>
<accession>A0ABD5W6P2</accession>
<protein>
    <submittedName>
        <fullName evidence="1">Uncharacterized protein</fullName>
    </submittedName>
</protein>